<comment type="pathway">
    <text evidence="3">Lipid metabolism; fatty acid beta-oxidation.</text>
</comment>
<evidence type="ECO:0000256" key="5">
    <source>
        <dbReference type="ARBA" id="ARBA00022741"/>
    </source>
</evidence>
<dbReference type="EMBL" id="CP019343">
    <property type="protein sequence ID" value="ARN76240.1"/>
    <property type="molecule type" value="Genomic_DNA"/>
</dbReference>
<keyword evidence="5" id="KW-0547">Nucleotide-binding</keyword>
<dbReference type="InterPro" id="IPR000873">
    <property type="entry name" value="AMP-dep_synth/lig_dom"/>
</dbReference>
<dbReference type="FunFam" id="3.30.300.30:FF:000006">
    <property type="entry name" value="Long-chain-fatty-acid--CoA ligase FadD"/>
    <property type="match status" value="1"/>
</dbReference>
<evidence type="ECO:0000259" key="12">
    <source>
        <dbReference type="Pfam" id="PF00501"/>
    </source>
</evidence>
<dbReference type="Proteomes" id="UP000193450">
    <property type="component" value="Chromosome"/>
</dbReference>
<evidence type="ECO:0000256" key="9">
    <source>
        <dbReference type="ARBA" id="ARBA00026121"/>
    </source>
</evidence>
<sequence length="526" mass="57587">MADSNTDNYTSVLDLFERACTEYGDSIAFTCLEQDISFAQIEKLSASFAAYLRSEGGLQPGDRVAIQLPNLIQYPVAVWGILRAGLVLVNTNPLYTERELRHQFQDSGAKAVVILNEFLPTAEKVIPDTDIQLVISTNVFDMIEAQPAPEHQLETSVTLQTLPAAIASGENQDLPASRPTLDDIAVLQYTGGTTGVAKGAMLSHGNLIGSVAQGKKHFEQGNTSISGLLIAPLPIYHIFGFCVYLCGNFAAGGQSVLIPDPRNLDSLLDVMKAFPFTGFAAVNTMLAGLMNNPKFDDVDWSHLKWTIVGGAALVPDIAEQWERRTNTRLIEGYGLSETTANLTLNMPETRCIGTVGKAFGFQDIKLVDQSGQQVADGEKGEVWVRGLNVMMGYWQRPEATNEAVDPEGFFKTGDIAVKLENSFYKIVDRIKDMIIVSGFNVYPNEIENLITSHPDVFECAVIGVKDNQTGEAVKAVVVRNNSALTAEQLTAFCREGLTPYKVPKQIEFRDDLPKSTVGKILRRELR</sequence>
<keyword evidence="15" id="KW-1185">Reference proteome</keyword>
<protein>
    <recommendedName>
        <fullName evidence="10">Long-chain-fatty-acid--CoA ligase</fullName>
        <ecNumber evidence="9">6.2.1.3</ecNumber>
    </recommendedName>
    <alternativeName>
        <fullName evidence="11">Long-chain acyl-CoA synthetase</fullName>
    </alternativeName>
</protein>
<evidence type="ECO:0000256" key="8">
    <source>
        <dbReference type="ARBA" id="ARBA00023136"/>
    </source>
</evidence>
<dbReference type="InterPro" id="IPR020845">
    <property type="entry name" value="AMP-binding_CS"/>
</dbReference>
<dbReference type="Pfam" id="PF00501">
    <property type="entry name" value="AMP-binding"/>
    <property type="match status" value="1"/>
</dbReference>
<dbReference type="InterPro" id="IPR045851">
    <property type="entry name" value="AMP-bd_C_sf"/>
</dbReference>
<comment type="cofactor">
    <cofactor evidence="1">
        <name>Mg(2+)</name>
        <dbReference type="ChEBI" id="CHEBI:18420"/>
    </cofactor>
</comment>
<organism evidence="14 15">
    <name type="scientific">Oceanicoccus sagamiensis</name>
    <dbReference type="NCBI Taxonomy" id="716816"/>
    <lineage>
        <taxon>Bacteria</taxon>
        <taxon>Pseudomonadati</taxon>
        <taxon>Pseudomonadota</taxon>
        <taxon>Gammaproteobacteria</taxon>
        <taxon>Cellvibrionales</taxon>
        <taxon>Spongiibacteraceae</taxon>
        <taxon>Oceanicoccus</taxon>
    </lineage>
</organism>
<name>A0A1X9NDX4_9GAMM</name>
<dbReference type="InterPro" id="IPR050237">
    <property type="entry name" value="ATP-dep_AMP-bd_enzyme"/>
</dbReference>
<dbReference type="GO" id="GO:0016020">
    <property type="term" value="C:membrane"/>
    <property type="evidence" value="ECO:0007669"/>
    <property type="project" value="UniProtKB-SubCell"/>
</dbReference>
<dbReference type="AlphaFoldDB" id="A0A1X9NDX4"/>
<dbReference type="Gene3D" id="3.30.300.30">
    <property type="match status" value="1"/>
</dbReference>
<keyword evidence="4 14" id="KW-0436">Ligase</keyword>
<evidence type="ECO:0000256" key="3">
    <source>
        <dbReference type="ARBA" id="ARBA00005005"/>
    </source>
</evidence>
<keyword evidence="8" id="KW-0472">Membrane</keyword>
<dbReference type="SUPFAM" id="SSF56801">
    <property type="entry name" value="Acetyl-CoA synthetase-like"/>
    <property type="match status" value="1"/>
</dbReference>
<keyword evidence="6" id="KW-0067">ATP-binding</keyword>
<dbReference type="KEGG" id="osg:BST96_00455"/>
<dbReference type="InterPro" id="IPR042099">
    <property type="entry name" value="ANL_N_sf"/>
</dbReference>
<dbReference type="Gene3D" id="3.40.50.12780">
    <property type="entry name" value="N-terminal domain of ligase-like"/>
    <property type="match status" value="1"/>
</dbReference>
<proteinExistence type="predicted"/>
<evidence type="ECO:0000256" key="2">
    <source>
        <dbReference type="ARBA" id="ARBA00004170"/>
    </source>
</evidence>
<evidence type="ECO:0000256" key="1">
    <source>
        <dbReference type="ARBA" id="ARBA00001946"/>
    </source>
</evidence>
<dbReference type="InterPro" id="IPR025110">
    <property type="entry name" value="AMP-bd_C"/>
</dbReference>
<dbReference type="CDD" id="cd05936">
    <property type="entry name" value="FC-FACS_FadD_like"/>
    <property type="match status" value="1"/>
</dbReference>
<feature type="domain" description="AMP-binding enzyme C-terminal" evidence="13">
    <location>
        <begin position="445"/>
        <end position="519"/>
    </location>
</feature>
<evidence type="ECO:0000256" key="11">
    <source>
        <dbReference type="ARBA" id="ARBA00042773"/>
    </source>
</evidence>
<dbReference type="PANTHER" id="PTHR43767">
    <property type="entry name" value="LONG-CHAIN-FATTY-ACID--COA LIGASE"/>
    <property type="match status" value="1"/>
</dbReference>
<evidence type="ECO:0000256" key="10">
    <source>
        <dbReference type="ARBA" id="ARBA00039545"/>
    </source>
</evidence>
<keyword evidence="7" id="KW-0460">Magnesium</keyword>
<dbReference type="EC" id="6.2.1.3" evidence="9"/>
<dbReference type="PANTHER" id="PTHR43767:SF8">
    <property type="entry name" value="LONG-CHAIN-FATTY-ACID--COA LIGASE"/>
    <property type="match status" value="1"/>
</dbReference>
<dbReference type="PROSITE" id="PS00455">
    <property type="entry name" value="AMP_BINDING"/>
    <property type="match status" value="1"/>
</dbReference>
<dbReference type="Pfam" id="PF13193">
    <property type="entry name" value="AMP-binding_C"/>
    <property type="match status" value="1"/>
</dbReference>
<evidence type="ECO:0000259" key="13">
    <source>
        <dbReference type="Pfam" id="PF13193"/>
    </source>
</evidence>
<dbReference type="GO" id="GO:0005524">
    <property type="term" value="F:ATP binding"/>
    <property type="evidence" value="ECO:0007669"/>
    <property type="project" value="UniProtKB-KW"/>
</dbReference>
<gene>
    <name evidence="14" type="ORF">BST96_00455</name>
</gene>
<evidence type="ECO:0000256" key="6">
    <source>
        <dbReference type="ARBA" id="ARBA00022840"/>
    </source>
</evidence>
<comment type="subcellular location">
    <subcellularLocation>
        <location evidence="2">Membrane</location>
        <topology evidence="2">Peripheral membrane protein</topology>
    </subcellularLocation>
</comment>
<evidence type="ECO:0000313" key="14">
    <source>
        <dbReference type="EMBL" id="ARN76240.1"/>
    </source>
</evidence>
<evidence type="ECO:0000256" key="4">
    <source>
        <dbReference type="ARBA" id="ARBA00022598"/>
    </source>
</evidence>
<evidence type="ECO:0000256" key="7">
    <source>
        <dbReference type="ARBA" id="ARBA00022842"/>
    </source>
</evidence>
<reference evidence="14 15" key="1">
    <citation type="submission" date="2016-11" db="EMBL/GenBank/DDBJ databases">
        <title>Trade-off between light-utilization and light-protection in marine flavobacteria.</title>
        <authorList>
            <person name="Kumagai Y."/>
        </authorList>
    </citation>
    <scope>NUCLEOTIDE SEQUENCE [LARGE SCALE GENOMIC DNA]</scope>
    <source>
        <strain evidence="14 15">NBRC 107125</strain>
    </source>
</reference>
<accession>A0A1X9NDX4</accession>
<feature type="domain" description="AMP-dependent synthetase/ligase" evidence="12">
    <location>
        <begin position="16"/>
        <end position="394"/>
    </location>
</feature>
<dbReference type="STRING" id="716816.BST96_00455"/>
<evidence type="ECO:0000313" key="15">
    <source>
        <dbReference type="Proteomes" id="UP000193450"/>
    </source>
</evidence>
<dbReference type="GO" id="GO:0004467">
    <property type="term" value="F:long-chain fatty acid-CoA ligase activity"/>
    <property type="evidence" value="ECO:0007669"/>
    <property type="project" value="UniProtKB-EC"/>
</dbReference>